<sequence length="131" mass="14307">MAKSTLINRRILLIDDDEDLREIFYVTLSSIVAGIEVLLAESGEMGLAIAHQEKLDAILLDVVMPGMDGVEVLSQLQSNPITQGIPVIFLTARTHAEDRQHLLNIGGKAVISKACKPPQLAAQLREILNKI</sequence>
<dbReference type="SMART" id="SM00448">
    <property type="entry name" value="REC"/>
    <property type="match status" value="1"/>
</dbReference>
<feature type="modified residue" description="4-aspartylphosphate" evidence="2">
    <location>
        <position position="61"/>
    </location>
</feature>
<name>A0ABV4X3I3_9CYAN</name>
<feature type="domain" description="Response regulatory" evidence="3">
    <location>
        <begin position="10"/>
        <end position="128"/>
    </location>
</feature>
<dbReference type="EMBL" id="JBHFNQ010000085">
    <property type="protein sequence ID" value="MFB2877342.1"/>
    <property type="molecule type" value="Genomic_DNA"/>
</dbReference>
<keyword evidence="1 2" id="KW-0597">Phosphoprotein</keyword>
<dbReference type="PANTHER" id="PTHR44591:SF22">
    <property type="entry name" value="CHEY SUBFAMILY"/>
    <property type="match status" value="1"/>
</dbReference>
<evidence type="ECO:0000256" key="1">
    <source>
        <dbReference type="ARBA" id="ARBA00022553"/>
    </source>
</evidence>
<dbReference type="Proteomes" id="UP001576774">
    <property type="component" value="Unassembled WGS sequence"/>
</dbReference>
<dbReference type="SUPFAM" id="SSF52172">
    <property type="entry name" value="CheY-like"/>
    <property type="match status" value="1"/>
</dbReference>
<reference evidence="4 5" key="1">
    <citation type="submission" date="2024-09" db="EMBL/GenBank/DDBJ databases">
        <title>Floridaenema gen nov. (Aerosakkonemataceae, Aerosakkonematales ord. nov., Cyanobacteria) from benthic tropical and subtropical fresh waters, with the description of four new species.</title>
        <authorList>
            <person name="Moretto J.A."/>
            <person name="Berthold D.E."/>
            <person name="Lefler F.W."/>
            <person name="Huang I.-S."/>
            <person name="Laughinghouse H. IV."/>
        </authorList>
    </citation>
    <scope>NUCLEOTIDE SEQUENCE [LARGE SCALE GENOMIC DNA]</scope>
    <source>
        <strain evidence="4 5">BLCC-F46</strain>
    </source>
</reference>
<comment type="caution">
    <text evidence="4">The sequence shown here is derived from an EMBL/GenBank/DDBJ whole genome shotgun (WGS) entry which is preliminary data.</text>
</comment>
<protein>
    <submittedName>
        <fullName evidence="4">Response regulator</fullName>
    </submittedName>
</protein>
<evidence type="ECO:0000313" key="4">
    <source>
        <dbReference type="EMBL" id="MFB2877342.1"/>
    </source>
</evidence>
<dbReference type="InterPro" id="IPR050595">
    <property type="entry name" value="Bact_response_regulator"/>
</dbReference>
<dbReference type="RefSeq" id="WP_413270443.1">
    <property type="nucleotide sequence ID" value="NZ_JBHFNQ010000085.1"/>
</dbReference>
<dbReference type="Gene3D" id="3.40.50.2300">
    <property type="match status" value="1"/>
</dbReference>
<organism evidence="4 5">
    <name type="scientific">Floridaenema aerugineum BLCC-F46</name>
    <dbReference type="NCBI Taxonomy" id="3153654"/>
    <lineage>
        <taxon>Bacteria</taxon>
        <taxon>Bacillati</taxon>
        <taxon>Cyanobacteriota</taxon>
        <taxon>Cyanophyceae</taxon>
        <taxon>Oscillatoriophycideae</taxon>
        <taxon>Aerosakkonematales</taxon>
        <taxon>Aerosakkonemataceae</taxon>
        <taxon>Floridanema</taxon>
        <taxon>Floridanema aerugineum</taxon>
    </lineage>
</organism>
<dbReference type="InterPro" id="IPR011006">
    <property type="entry name" value="CheY-like_superfamily"/>
</dbReference>
<dbReference type="Pfam" id="PF00072">
    <property type="entry name" value="Response_reg"/>
    <property type="match status" value="1"/>
</dbReference>
<evidence type="ECO:0000256" key="2">
    <source>
        <dbReference type="PROSITE-ProRule" id="PRU00169"/>
    </source>
</evidence>
<proteinExistence type="predicted"/>
<dbReference type="InterPro" id="IPR001789">
    <property type="entry name" value="Sig_transdc_resp-reg_receiver"/>
</dbReference>
<accession>A0ABV4X3I3</accession>
<dbReference type="PANTHER" id="PTHR44591">
    <property type="entry name" value="STRESS RESPONSE REGULATOR PROTEIN 1"/>
    <property type="match status" value="1"/>
</dbReference>
<evidence type="ECO:0000259" key="3">
    <source>
        <dbReference type="PROSITE" id="PS50110"/>
    </source>
</evidence>
<dbReference type="PROSITE" id="PS50110">
    <property type="entry name" value="RESPONSE_REGULATORY"/>
    <property type="match status" value="1"/>
</dbReference>
<gene>
    <name evidence="4" type="ORF">ACE1CC_10700</name>
</gene>
<evidence type="ECO:0000313" key="5">
    <source>
        <dbReference type="Proteomes" id="UP001576774"/>
    </source>
</evidence>
<keyword evidence="5" id="KW-1185">Reference proteome</keyword>